<gene>
    <name evidence="1" type="ORF">NMK_2865</name>
</gene>
<evidence type="ECO:0000313" key="2">
    <source>
        <dbReference type="Proteomes" id="UP000245081"/>
    </source>
</evidence>
<proteinExistence type="predicted"/>
<evidence type="ECO:0000313" key="1">
    <source>
        <dbReference type="EMBL" id="GBG15262.1"/>
    </source>
</evidence>
<protein>
    <submittedName>
        <fullName evidence="1">50S ribosomal protein L4</fullName>
    </submittedName>
</protein>
<keyword evidence="1" id="KW-0689">Ribosomal protein</keyword>
<sequence length="22" mass="2527">MVRFPRVIATKNAVKKLEELLA</sequence>
<comment type="caution">
    <text evidence="1">The sequence shown here is derived from an EMBL/GenBank/DDBJ whole genome shotgun (WGS) entry which is preliminary data.</text>
</comment>
<keyword evidence="1" id="KW-0687">Ribonucleoprotein</keyword>
<dbReference type="EMBL" id="BDOQ01000018">
    <property type="protein sequence ID" value="GBG15262.1"/>
    <property type="molecule type" value="Genomic_DNA"/>
</dbReference>
<organism evidence="1 2">
    <name type="scientific">Novimethylophilus kurashikiensis</name>
    <dbReference type="NCBI Taxonomy" id="1825523"/>
    <lineage>
        <taxon>Bacteria</taxon>
        <taxon>Pseudomonadati</taxon>
        <taxon>Pseudomonadota</taxon>
        <taxon>Betaproteobacteria</taxon>
        <taxon>Nitrosomonadales</taxon>
        <taxon>Methylophilaceae</taxon>
        <taxon>Novimethylophilus</taxon>
    </lineage>
</organism>
<reference evidence="1 2" key="1">
    <citation type="journal article" date="2018" name="Environ. Microbiol.">
        <title>Isolation and genomic characterization of Novimethylophilus kurashikiensis gen. nov. sp. nov., a new lanthanide-dependent methylotrophic species of Methylophilaceae.</title>
        <authorList>
            <person name="Lv H."/>
            <person name="Sahin N."/>
            <person name="Tani A."/>
        </authorList>
    </citation>
    <scope>NUCLEOTIDE SEQUENCE [LARGE SCALE GENOMIC DNA]</scope>
    <source>
        <strain evidence="1 2">La2-4</strain>
    </source>
</reference>
<dbReference type="Proteomes" id="UP000245081">
    <property type="component" value="Unassembled WGS sequence"/>
</dbReference>
<name>A0A2R5FAK2_9PROT</name>
<keyword evidence="2" id="KW-1185">Reference proteome</keyword>
<dbReference type="GO" id="GO:0005840">
    <property type="term" value="C:ribosome"/>
    <property type="evidence" value="ECO:0007669"/>
    <property type="project" value="UniProtKB-KW"/>
</dbReference>
<dbReference type="AlphaFoldDB" id="A0A2R5FAK2"/>
<accession>A0A2R5FAK2</accession>